<protein>
    <submittedName>
        <fullName evidence="1">Uncharacterized protein</fullName>
    </submittedName>
</protein>
<evidence type="ECO:0000313" key="2">
    <source>
        <dbReference type="Proteomes" id="UP001374584"/>
    </source>
</evidence>
<keyword evidence="2" id="KW-1185">Reference proteome</keyword>
<dbReference type="Proteomes" id="UP001374584">
    <property type="component" value="Unassembled WGS sequence"/>
</dbReference>
<accession>A0AAN9QHT8</accession>
<proteinExistence type="predicted"/>
<gene>
    <name evidence="1" type="ORF">VNO80_28043</name>
</gene>
<reference evidence="1 2" key="1">
    <citation type="submission" date="2024-01" db="EMBL/GenBank/DDBJ databases">
        <title>The genomes of 5 underutilized Papilionoideae crops provide insights into root nodulation and disease resistanc.</title>
        <authorList>
            <person name="Jiang F."/>
        </authorList>
    </citation>
    <scope>NUCLEOTIDE SEQUENCE [LARGE SCALE GENOMIC DNA]</scope>
    <source>
        <strain evidence="1">JINMINGXINNONG_FW02</strain>
        <tissue evidence="1">Leaves</tissue>
    </source>
</reference>
<name>A0AAN9QHT8_PHACN</name>
<organism evidence="1 2">
    <name type="scientific">Phaseolus coccineus</name>
    <name type="common">Scarlet runner bean</name>
    <name type="synonym">Phaseolus multiflorus</name>
    <dbReference type="NCBI Taxonomy" id="3886"/>
    <lineage>
        <taxon>Eukaryota</taxon>
        <taxon>Viridiplantae</taxon>
        <taxon>Streptophyta</taxon>
        <taxon>Embryophyta</taxon>
        <taxon>Tracheophyta</taxon>
        <taxon>Spermatophyta</taxon>
        <taxon>Magnoliopsida</taxon>
        <taxon>eudicotyledons</taxon>
        <taxon>Gunneridae</taxon>
        <taxon>Pentapetalae</taxon>
        <taxon>rosids</taxon>
        <taxon>fabids</taxon>
        <taxon>Fabales</taxon>
        <taxon>Fabaceae</taxon>
        <taxon>Papilionoideae</taxon>
        <taxon>50 kb inversion clade</taxon>
        <taxon>NPAAA clade</taxon>
        <taxon>indigoferoid/millettioid clade</taxon>
        <taxon>Phaseoleae</taxon>
        <taxon>Phaseolus</taxon>
    </lineage>
</organism>
<evidence type="ECO:0000313" key="1">
    <source>
        <dbReference type="EMBL" id="KAK7335912.1"/>
    </source>
</evidence>
<sequence>MLCDRHQSKLKLENDASLQDVLKLTLSSLVASFSVVDELPHTQRPSASSEEKCKQRNGKTTLVTAFSAKMKVEVLVAVVAQKRMSAVSGCRSLP</sequence>
<comment type="caution">
    <text evidence="1">The sequence shown here is derived from an EMBL/GenBank/DDBJ whole genome shotgun (WGS) entry which is preliminary data.</text>
</comment>
<dbReference type="AlphaFoldDB" id="A0AAN9QHT8"/>
<dbReference type="EMBL" id="JAYMYR010000010">
    <property type="protein sequence ID" value="KAK7335912.1"/>
    <property type="molecule type" value="Genomic_DNA"/>
</dbReference>